<keyword evidence="3" id="KW-1133">Transmembrane helix</keyword>
<keyword evidence="3" id="KW-0812">Transmembrane</keyword>
<feature type="transmembrane region" description="Helical" evidence="3">
    <location>
        <begin position="15"/>
        <end position="33"/>
    </location>
</feature>
<keyword evidence="2 3" id="KW-0472">Membrane</keyword>
<gene>
    <name evidence="5" type="ORF">GBZ86_04880</name>
</gene>
<dbReference type="Gene3D" id="3.40.710.10">
    <property type="entry name" value="DD-peptidase/beta-lactamase superfamily"/>
    <property type="match status" value="1"/>
</dbReference>
<reference evidence="5 6" key="1">
    <citation type="submission" date="2019-10" db="EMBL/GenBank/DDBJ databases">
        <title>The Genome Sequence of Clostridium tarantellae Isolated from Fish Brain.</title>
        <authorList>
            <person name="Bano L."/>
            <person name="Kiel M."/>
            <person name="Sales G."/>
            <person name="Doxey A.C."/>
            <person name="Mansfield M.J."/>
            <person name="Schiavone M."/>
            <person name="Rossetto O."/>
            <person name="Pirazzini M."/>
            <person name="Dobrindt U."/>
            <person name="Montecucco C."/>
        </authorList>
    </citation>
    <scope>NUCLEOTIDE SEQUENCE [LARGE SCALE GENOMIC DNA]</scope>
    <source>
        <strain evidence="5 6">DSM 3997</strain>
    </source>
</reference>
<dbReference type="GO" id="GO:0005886">
    <property type="term" value="C:plasma membrane"/>
    <property type="evidence" value="ECO:0007669"/>
    <property type="project" value="TreeGrafter"/>
</dbReference>
<evidence type="ECO:0000256" key="3">
    <source>
        <dbReference type="SAM" id="Phobius"/>
    </source>
</evidence>
<accession>A0A6I1MJH9</accession>
<proteinExistence type="predicted"/>
<dbReference type="EMBL" id="WHJC01000039">
    <property type="protein sequence ID" value="MPQ43094.1"/>
    <property type="molecule type" value="Genomic_DNA"/>
</dbReference>
<dbReference type="Pfam" id="PF00905">
    <property type="entry name" value="Transpeptidase"/>
    <property type="match status" value="1"/>
</dbReference>
<dbReference type="InterPro" id="IPR050515">
    <property type="entry name" value="Beta-lactam/transpept"/>
</dbReference>
<dbReference type="InterPro" id="IPR012338">
    <property type="entry name" value="Beta-lactam/transpept-like"/>
</dbReference>
<feature type="domain" description="Penicillin-binding protein transpeptidase" evidence="4">
    <location>
        <begin position="256"/>
        <end position="542"/>
    </location>
</feature>
<dbReference type="GO" id="GO:0071555">
    <property type="term" value="P:cell wall organization"/>
    <property type="evidence" value="ECO:0007669"/>
    <property type="project" value="TreeGrafter"/>
</dbReference>
<evidence type="ECO:0000313" key="6">
    <source>
        <dbReference type="Proteomes" id="UP000430345"/>
    </source>
</evidence>
<keyword evidence="6" id="KW-1185">Reference proteome</keyword>
<evidence type="ECO:0000256" key="2">
    <source>
        <dbReference type="ARBA" id="ARBA00023136"/>
    </source>
</evidence>
<sequence>MFGIKKYDVNKKSKILGIIFCILFLFLSIRLFIIQKKYGINMANNSMGNNIQKENIAELNYLLLDKDGDSLWGFDQKYKIVIDCKAFRLNNTDQNLQNIIAFNYIMKEEDRNFSFDEIIKIKGKKYYDVSKDTYDKVSKLEDIRGVYYYEYSEQEKQEAWKIENILTNVKAFNPYSNEDNTSKGEASLEMYIKKELDKNDDFKKVFEKDLDGKYSEGEIEVNKENLNVKLTLDKELQEKIRVILNDEKYNEYKNIGAVLIEGDTGKILSLAQKDESQANIVIGSGGINGYEPGSIFKILTLEAAMEYHNIKLKDKFNCSGMICSEEKVHGQITVEEAFKVSCNDVFALLGAQVTESELIEFAKKQGLFSVVLGLDKKTGMEAKGLLPEKEAGVGLLSVGQSIQATLIQMAGIISPIINEGMYIKPYLVDSFENIEGETVKKAKTVNEKVISSHVADSMKYIMNRTVANGTASISKIEGLEVGAKTGTSESGENFHGWFVGYFKYKEKYYTLGVFVPNIGEENSKGEKTGGGNTAGPIFKDIILEFIKK</sequence>
<evidence type="ECO:0000259" key="4">
    <source>
        <dbReference type="Pfam" id="PF00905"/>
    </source>
</evidence>
<name>A0A6I1MJH9_9CLOT</name>
<protein>
    <submittedName>
        <fullName evidence="5">Stage V sporulation protein D</fullName>
    </submittedName>
</protein>
<comment type="caution">
    <text evidence="5">The sequence shown here is derived from an EMBL/GenBank/DDBJ whole genome shotgun (WGS) entry which is preliminary data.</text>
</comment>
<dbReference type="InterPro" id="IPR001460">
    <property type="entry name" value="PCN-bd_Tpept"/>
</dbReference>
<dbReference type="AlphaFoldDB" id="A0A6I1MJH9"/>
<dbReference type="GO" id="GO:0008658">
    <property type="term" value="F:penicillin binding"/>
    <property type="evidence" value="ECO:0007669"/>
    <property type="project" value="InterPro"/>
</dbReference>
<evidence type="ECO:0000313" key="5">
    <source>
        <dbReference type="EMBL" id="MPQ43094.1"/>
    </source>
</evidence>
<organism evidence="5 6">
    <name type="scientific">Clostridium tarantellae</name>
    <dbReference type="NCBI Taxonomy" id="39493"/>
    <lineage>
        <taxon>Bacteria</taxon>
        <taxon>Bacillati</taxon>
        <taxon>Bacillota</taxon>
        <taxon>Clostridia</taxon>
        <taxon>Eubacteriales</taxon>
        <taxon>Clostridiaceae</taxon>
        <taxon>Clostridium</taxon>
    </lineage>
</organism>
<dbReference type="OrthoDB" id="2985542at2"/>
<dbReference type="SUPFAM" id="SSF56601">
    <property type="entry name" value="beta-lactamase/transpeptidase-like"/>
    <property type="match status" value="1"/>
</dbReference>
<dbReference type="PANTHER" id="PTHR30627:SF1">
    <property type="entry name" value="PEPTIDOGLYCAN D,D-TRANSPEPTIDASE FTSI"/>
    <property type="match status" value="1"/>
</dbReference>
<comment type="subcellular location">
    <subcellularLocation>
        <location evidence="1">Membrane</location>
    </subcellularLocation>
</comment>
<dbReference type="RefSeq" id="WP_152888301.1">
    <property type="nucleotide sequence ID" value="NZ_WHJC01000039.1"/>
</dbReference>
<dbReference type="Proteomes" id="UP000430345">
    <property type="component" value="Unassembled WGS sequence"/>
</dbReference>
<evidence type="ECO:0000256" key="1">
    <source>
        <dbReference type="ARBA" id="ARBA00004370"/>
    </source>
</evidence>
<dbReference type="PANTHER" id="PTHR30627">
    <property type="entry name" value="PEPTIDOGLYCAN D,D-TRANSPEPTIDASE"/>
    <property type="match status" value="1"/>
</dbReference>